<feature type="compositionally biased region" description="Polar residues" evidence="1">
    <location>
        <begin position="25"/>
        <end position="35"/>
    </location>
</feature>
<name>A0A4Y2BRV7_ARAVE</name>
<reference evidence="2 3" key="1">
    <citation type="journal article" date="2019" name="Sci. Rep.">
        <title>Orb-weaving spider Araneus ventricosus genome elucidates the spidroin gene catalogue.</title>
        <authorList>
            <person name="Kono N."/>
            <person name="Nakamura H."/>
            <person name="Ohtoshi R."/>
            <person name="Moran D.A.P."/>
            <person name="Shinohara A."/>
            <person name="Yoshida Y."/>
            <person name="Fujiwara M."/>
            <person name="Mori M."/>
            <person name="Tomita M."/>
            <person name="Arakawa K."/>
        </authorList>
    </citation>
    <scope>NUCLEOTIDE SEQUENCE [LARGE SCALE GENOMIC DNA]</scope>
</reference>
<proteinExistence type="predicted"/>
<sequence>MGTERGVLTAITGYGSTPPARGTFRHQTAGNSNPHLNIPPREARTRLLILRLLIHVLMLSPPTVEVHDNICQNQKTELPPSSLDIRVHEERSLRQLGY</sequence>
<dbReference type="Proteomes" id="UP000499080">
    <property type="component" value="Unassembled WGS sequence"/>
</dbReference>
<feature type="region of interest" description="Disordered" evidence="1">
    <location>
        <begin position="11"/>
        <end position="39"/>
    </location>
</feature>
<protein>
    <submittedName>
        <fullName evidence="2">Uncharacterized protein</fullName>
    </submittedName>
</protein>
<evidence type="ECO:0000313" key="3">
    <source>
        <dbReference type="Proteomes" id="UP000499080"/>
    </source>
</evidence>
<evidence type="ECO:0000313" key="2">
    <source>
        <dbReference type="EMBL" id="GBL93924.1"/>
    </source>
</evidence>
<dbReference type="AlphaFoldDB" id="A0A4Y2BRV7"/>
<dbReference type="EMBL" id="BGPR01000098">
    <property type="protein sequence ID" value="GBL93924.1"/>
    <property type="molecule type" value="Genomic_DNA"/>
</dbReference>
<accession>A0A4Y2BRV7</accession>
<evidence type="ECO:0000256" key="1">
    <source>
        <dbReference type="SAM" id="MobiDB-lite"/>
    </source>
</evidence>
<gene>
    <name evidence="2" type="ORF">AVEN_76660_1</name>
</gene>
<keyword evidence="3" id="KW-1185">Reference proteome</keyword>
<comment type="caution">
    <text evidence="2">The sequence shown here is derived from an EMBL/GenBank/DDBJ whole genome shotgun (WGS) entry which is preliminary data.</text>
</comment>
<organism evidence="2 3">
    <name type="scientific">Araneus ventricosus</name>
    <name type="common">Orbweaver spider</name>
    <name type="synonym">Epeira ventricosa</name>
    <dbReference type="NCBI Taxonomy" id="182803"/>
    <lineage>
        <taxon>Eukaryota</taxon>
        <taxon>Metazoa</taxon>
        <taxon>Ecdysozoa</taxon>
        <taxon>Arthropoda</taxon>
        <taxon>Chelicerata</taxon>
        <taxon>Arachnida</taxon>
        <taxon>Araneae</taxon>
        <taxon>Araneomorphae</taxon>
        <taxon>Entelegynae</taxon>
        <taxon>Araneoidea</taxon>
        <taxon>Araneidae</taxon>
        <taxon>Araneus</taxon>
    </lineage>
</organism>